<protein>
    <submittedName>
        <fullName evidence="5">Putative oxidoreductase</fullName>
        <ecNumber evidence="5">1.-.-.-</ecNumber>
    </submittedName>
</protein>
<dbReference type="InterPro" id="IPR053135">
    <property type="entry name" value="AKR2_Oxidoreductase"/>
</dbReference>
<dbReference type="PROSITE" id="PS00198">
    <property type="entry name" value="4FE4S_FER_1"/>
    <property type="match status" value="2"/>
</dbReference>
<sequence>MSEKFLGSEIKKLGFGMMRLPMLEDNTIDVEQTKKMVDLYMEKGFTYFDTAYPYLDGHSEEAVKASLTSRYPRDSYQLATKLPVWLVNAKEDVAKIFNTQLERTGAGYFDFYLLHAIDRNKAVKYEEYEAWEFVKEQKEKGLIKHYGFSFHDTADCLDEILQKHPDAEFVQLQINYCDWDDSIIQAKKCYEVARKHNKPVIIMEPVKGGTLASLTPELDEIFKVARPEHSVASWALRFAASLEGVITVLSGMSNMEQMEDNLSFMAEFEKITTEDQKVIDEVTAKLKNMPLIPCTNCQYCMEVCPQQIPIPEIFKAMNKNATFKNLQDAKNEYGFVTGGGNKASDCLQCGACEAQCPQHIEIIAELQNAVAMFE</sequence>
<comment type="caution">
    <text evidence="5">The sequence shown here is derived from an EMBL/GenBank/DDBJ whole genome shotgun (WGS) entry which is preliminary data.</text>
</comment>
<dbReference type="SUPFAM" id="SSF51430">
    <property type="entry name" value="NAD(P)-linked oxidoreductase"/>
    <property type="match status" value="1"/>
</dbReference>
<organism evidence="5 6">
    <name type="scientific">Robinsoniella peoriensis</name>
    <dbReference type="NCBI Taxonomy" id="180332"/>
    <lineage>
        <taxon>Bacteria</taxon>
        <taxon>Bacillati</taxon>
        <taxon>Bacillota</taxon>
        <taxon>Clostridia</taxon>
        <taxon>Lachnospirales</taxon>
        <taxon>Lachnospiraceae</taxon>
        <taxon>Robinsoniella</taxon>
    </lineage>
</organism>
<dbReference type="Gene3D" id="3.30.70.20">
    <property type="match status" value="1"/>
</dbReference>
<dbReference type="Pfam" id="PF13187">
    <property type="entry name" value="Fer4_9"/>
    <property type="match status" value="1"/>
</dbReference>
<evidence type="ECO:0000259" key="4">
    <source>
        <dbReference type="PROSITE" id="PS51379"/>
    </source>
</evidence>
<dbReference type="InterPro" id="IPR017900">
    <property type="entry name" value="4Fe4S_Fe_S_CS"/>
</dbReference>
<dbReference type="InterPro" id="IPR017896">
    <property type="entry name" value="4Fe4S_Fe-S-bd"/>
</dbReference>
<dbReference type="Pfam" id="PF00248">
    <property type="entry name" value="Aldo_ket_red"/>
    <property type="match status" value="1"/>
</dbReference>
<dbReference type="InterPro" id="IPR036812">
    <property type="entry name" value="NAD(P)_OxRdtase_dom_sf"/>
</dbReference>
<dbReference type="CDD" id="cd19096">
    <property type="entry name" value="AKR_Fe-S_oxidoreductase"/>
    <property type="match status" value="1"/>
</dbReference>
<dbReference type="EC" id="1.-.-.-" evidence="5"/>
<dbReference type="PANTHER" id="PTHR43312">
    <property type="entry name" value="D-THREO-ALDOSE 1-DEHYDROGENASE"/>
    <property type="match status" value="1"/>
</dbReference>
<dbReference type="STRING" id="180332.GCA_000797495_04743"/>
<dbReference type="GO" id="GO:0046872">
    <property type="term" value="F:metal ion binding"/>
    <property type="evidence" value="ECO:0007669"/>
    <property type="project" value="UniProtKB-KW"/>
</dbReference>
<dbReference type="SUPFAM" id="SSF46548">
    <property type="entry name" value="alpha-helical ferredoxin"/>
    <property type="match status" value="1"/>
</dbReference>
<keyword evidence="2" id="KW-0408">Iron</keyword>
<evidence type="ECO:0000313" key="6">
    <source>
        <dbReference type="Proteomes" id="UP000306509"/>
    </source>
</evidence>
<dbReference type="PROSITE" id="PS51379">
    <property type="entry name" value="4FE4S_FER_2"/>
    <property type="match status" value="1"/>
</dbReference>
<dbReference type="PANTHER" id="PTHR43312:SF2">
    <property type="entry name" value="OXIDOREDUCTASE"/>
    <property type="match status" value="1"/>
</dbReference>
<dbReference type="EMBL" id="QGQD01000036">
    <property type="protein sequence ID" value="TLD01563.1"/>
    <property type="molecule type" value="Genomic_DNA"/>
</dbReference>
<dbReference type="Gene3D" id="3.20.20.100">
    <property type="entry name" value="NADP-dependent oxidoreductase domain"/>
    <property type="match status" value="1"/>
</dbReference>
<dbReference type="RefSeq" id="WP_138002189.1">
    <property type="nucleotide sequence ID" value="NZ_CAUSDN010000005.1"/>
</dbReference>
<proteinExistence type="predicted"/>
<evidence type="ECO:0000256" key="1">
    <source>
        <dbReference type="ARBA" id="ARBA00022723"/>
    </source>
</evidence>
<evidence type="ECO:0000256" key="2">
    <source>
        <dbReference type="ARBA" id="ARBA00023004"/>
    </source>
</evidence>
<dbReference type="GO" id="GO:0016491">
    <property type="term" value="F:oxidoreductase activity"/>
    <property type="evidence" value="ECO:0007669"/>
    <property type="project" value="UniProtKB-KW"/>
</dbReference>
<name>A0A4U8QBB4_9FIRM</name>
<evidence type="ECO:0000256" key="3">
    <source>
        <dbReference type="ARBA" id="ARBA00023014"/>
    </source>
</evidence>
<dbReference type="AlphaFoldDB" id="A0A4U8QBB4"/>
<keyword evidence="6" id="KW-1185">Reference proteome</keyword>
<dbReference type="InterPro" id="IPR023210">
    <property type="entry name" value="NADP_OxRdtase_dom"/>
</dbReference>
<gene>
    <name evidence="5" type="ORF">DSM106044_01543</name>
</gene>
<accession>A0A4U8QBB4</accession>
<dbReference type="GO" id="GO:0051536">
    <property type="term" value="F:iron-sulfur cluster binding"/>
    <property type="evidence" value="ECO:0007669"/>
    <property type="project" value="UniProtKB-KW"/>
</dbReference>
<feature type="domain" description="4Fe-4S ferredoxin-type" evidence="4">
    <location>
        <begin position="341"/>
        <end position="365"/>
    </location>
</feature>
<evidence type="ECO:0000313" key="5">
    <source>
        <dbReference type="EMBL" id="TLD01563.1"/>
    </source>
</evidence>
<keyword evidence="5" id="KW-0560">Oxidoreductase</keyword>
<dbReference type="Proteomes" id="UP000306509">
    <property type="component" value="Unassembled WGS sequence"/>
</dbReference>
<reference evidence="5 6" key="1">
    <citation type="journal article" date="2019" name="Anaerobe">
        <title>Detection of Robinsoniella peoriensis in multiple bone samples of a trauma patient.</title>
        <authorList>
            <person name="Schrottner P."/>
            <person name="Hartwich K."/>
            <person name="Bunk B."/>
            <person name="Schober I."/>
            <person name="Helbig S."/>
            <person name="Rudolph W.W."/>
            <person name="Gunzer F."/>
        </authorList>
    </citation>
    <scope>NUCLEOTIDE SEQUENCE [LARGE SCALE GENOMIC DNA]</scope>
    <source>
        <strain evidence="5 6">DSM 106044</strain>
    </source>
</reference>
<keyword evidence="1" id="KW-0479">Metal-binding</keyword>
<keyword evidence="3" id="KW-0411">Iron-sulfur</keyword>